<evidence type="ECO:0000256" key="5">
    <source>
        <dbReference type="ARBA" id="ARBA00047622"/>
    </source>
</evidence>
<organism evidence="7 8">
    <name type="scientific">Flavobacterium cerinum</name>
    <dbReference type="NCBI Taxonomy" id="2502784"/>
    <lineage>
        <taxon>Bacteria</taxon>
        <taxon>Pseudomonadati</taxon>
        <taxon>Bacteroidota</taxon>
        <taxon>Flavobacteriia</taxon>
        <taxon>Flavobacteriales</taxon>
        <taxon>Flavobacteriaceae</taxon>
        <taxon>Flavobacterium</taxon>
    </lineage>
</organism>
<comment type="pathway">
    <text evidence="1">Lipid metabolism.</text>
</comment>
<dbReference type="Proteomes" id="UP001059844">
    <property type="component" value="Chromosome"/>
</dbReference>
<dbReference type="InterPro" id="IPR041698">
    <property type="entry name" value="Methyltransf_25"/>
</dbReference>
<feature type="domain" description="Methyltransferase" evidence="6">
    <location>
        <begin position="45"/>
        <end position="140"/>
    </location>
</feature>
<protein>
    <submittedName>
        <fullName evidence="7">Methyltransferase domain-containing protein</fullName>
    </submittedName>
</protein>
<reference evidence="7" key="1">
    <citation type="submission" date="2022-07" db="EMBL/GenBank/DDBJ databases">
        <title>Isolation, identification, and degradation of a PFOSA degrading strain from sewage treatment plant.</title>
        <authorList>
            <person name="Zhang L."/>
            <person name="Huo Y."/>
        </authorList>
    </citation>
    <scope>NUCLEOTIDE SEQUENCE</scope>
    <source>
        <strain evidence="7">C1</strain>
    </source>
</reference>
<comment type="catalytic activity">
    <reaction evidence="5">
        <text>phosphoethanolamine + S-adenosyl-L-methionine = N-methylethanolamine phosphate + S-adenosyl-L-homocysteine + H(+)</text>
        <dbReference type="Rhea" id="RHEA:20365"/>
        <dbReference type="ChEBI" id="CHEBI:15378"/>
        <dbReference type="ChEBI" id="CHEBI:57781"/>
        <dbReference type="ChEBI" id="CHEBI:57856"/>
        <dbReference type="ChEBI" id="CHEBI:58190"/>
        <dbReference type="ChEBI" id="CHEBI:59789"/>
        <dbReference type="EC" id="2.1.1.103"/>
    </reaction>
    <physiologicalReaction direction="left-to-right" evidence="5">
        <dbReference type="Rhea" id="RHEA:20366"/>
    </physiologicalReaction>
</comment>
<evidence type="ECO:0000259" key="6">
    <source>
        <dbReference type="Pfam" id="PF13649"/>
    </source>
</evidence>
<dbReference type="Gene3D" id="3.40.50.150">
    <property type="entry name" value="Vaccinia Virus protein VP39"/>
    <property type="match status" value="1"/>
</dbReference>
<dbReference type="PANTHER" id="PTHR44307:SF2">
    <property type="entry name" value="PHOSPHOETHANOLAMINE METHYLTRANSFERASE ISOFORM X1"/>
    <property type="match status" value="1"/>
</dbReference>
<dbReference type="Pfam" id="PF13649">
    <property type="entry name" value="Methyltransf_25"/>
    <property type="match status" value="1"/>
</dbReference>
<keyword evidence="3" id="KW-0808">Transferase</keyword>
<dbReference type="InterPro" id="IPR029063">
    <property type="entry name" value="SAM-dependent_MTases_sf"/>
</dbReference>
<evidence type="ECO:0000256" key="2">
    <source>
        <dbReference type="ARBA" id="ARBA00022603"/>
    </source>
</evidence>
<evidence type="ECO:0000256" key="3">
    <source>
        <dbReference type="ARBA" id="ARBA00022679"/>
    </source>
</evidence>
<evidence type="ECO:0000313" key="7">
    <source>
        <dbReference type="EMBL" id="UUC46651.1"/>
    </source>
</evidence>
<evidence type="ECO:0000256" key="4">
    <source>
        <dbReference type="ARBA" id="ARBA00025707"/>
    </source>
</evidence>
<keyword evidence="2 7" id="KW-0489">Methyltransferase</keyword>
<dbReference type="CDD" id="cd02440">
    <property type="entry name" value="AdoMet_MTases"/>
    <property type="match status" value="1"/>
</dbReference>
<name>A0ABY5IUZ1_9FLAO</name>
<dbReference type="GO" id="GO:0008168">
    <property type="term" value="F:methyltransferase activity"/>
    <property type="evidence" value="ECO:0007669"/>
    <property type="project" value="UniProtKB-KW"/>
</dbReference>
<accession>A0ABY5IUZ1</accession>
<gene>
    <name evidence="7" type="ORF">NOX80_05490</name>
</gene>
<evidence type="ECO:0000256" key="1">
    <source>
        <dbReference type="ARBA" id="ARBA00005189"/>
    </source>
</evidence>
<dbReference type="RefSeq" id="WP_256552312.1">
    <property type="nucleotide sequence ID" value="NZ_CP101751.1"/>
</dbReference>
<proteinExistence type="predicted"/>
<dbReference type="GO" id="GO:0032259">
    <property type="term" value="P:methylation"/>
    <property type="evidence" value="ECO:0007669"/>
    <property type="project" value="UniProtKB-KW"/>
</dbReference>
<dbReference type="EMBL" id="CP101751">
    <property type="protein sequence ID" value="UUC46651.1"/>
    <property type="molecule type" value="Genomic_DNA"/>
</dbReference>
<comment type="pathway">
    <text evidence="4">Phospholipid metabolism.</text>
</comment>
<dbReference type="SUPFAM" id="SSF53335">
    <property type="entry name" value="S-adenosyl-L-methionine-dependent methyltransferases"/>
    <property type="match status" value="1"/>
</dbReference>
<sequence length="260" mass="29960">MNAPFDIVAPVYDQTFTHTVIGKLQRDIVYTHLTDCLNSNPVNHILEINCGTGEDAIWLSEKGYQVTATDLSEQMISVARKKDPDGKITFRQADINTLTAVFPDTNFDVIFSDFGGLNCLSETELEAFFLNSGQLLSNNGQLLLVIMPKHTIWEQVYFLAKGKWREIFRRKQQKVIVTIDGEAIPTYYYNPAAIQRMAQRYFTVTRIAPVGFFIPPSYLEPFLKDKKRLAAILEFLENKIRNIRFLSRYSDHYFIALKKR</sequence>
<dbReference type="PANTHER" id="PTHR44307">
    <property type="entry name" value="PHOSPHOETHANOLAMINE METHYLTRANSFERASE"/>
    <property type="match status" value="1"/>
</dbReference>
<evidence type="ECO:0000313" key="8">
    <source>
        <dbReference type="Proteomes" id="UP001059844"/>
    </source>
</evidence>
<keyword evidence="8" id="KW-1185">Reference proteome</keyword>